<accession>A0A0C9R1W0</accession>
<evidence type="ECO:0000313" key="1">
    <source>
        <dbReference type="EMBL" id="JAG71752.1"/>
    </source>
</evidence>
<dbReference type="EMBL" id="GBYB01001986">
    <property type="protein sequence ID" value="JAG71753.1"/>
    <property type="molecule type" value="Transcribed_RNA"/>
</dbReference>
<reference evidence="1" key="1">
    <citation type="submission" date="2015-01" db="EMBL/GenBank/DDBJ databases">
        <title>Transcriptome Assembly of Fopius arisanus.</title>
        <authorList>
            <person name="Geib S."/>
        </authorList>
    </citation>
    <scope>NUCLEOTIDE SEQUENCE</scope>
</reference>
<protein>
    <submittedName>
        <fullName evidence="1">Spef2_0 protein</fullName>
    </submittedName>
    <submittedName>
        <fullName evidence="2">Spef2_1 protein</fullName>
    </submittedName>
</protein>
<organism evidence="1">
    <name type="scientific">Fopius arisanus</name>
    <dbReference type="NCBI Taxonomy" id="64838"/>
    <lineage>
        <taxon>Eukaryota</taxon>
        <taxon>Metazoa</taxon>
        <taxon>Ecdysozoa</taxon>
        <taxon>Arthropoda</taxon>
        <taxon>Hexapoda</taxon>
        <taxon>Insecta</taxon>
        <taxon>Pterygota</taxon>
        <taxon>Neoptera</taxon>
        <taxon>Endopterygota</taxon>
        <taxon>Hymenoptera</taxon>
        <taxon>Apocrita</taxon>
        <taxon>Ichneumonoidea</taxon>
        <taxon>Braconidae</taxon>
        <taxon>Opiinae</taxon>
        <taxon>Fopius</taxon>
    </lineage>
</organism>
<dbReference type="AlphaFoldDB" id="A0A0C9R1W0"/>
<gene>
    <name evidence="1" type="primary">Spef2_0</name>
    <name evidence="2" type="synonym">Spef2_1</name>
    <name evidence="1" type="ORF">g.8762</name>
    <name evidence="2" type="ORF">g.8763</name>
</gene>
<evidence type="ECO:0000313" key="2">
    <source>
        <dbReference type="EMBL" id="JAG71753.1"/>
    </source>
</evidence>
<name>A0A0C9R1W0_9HYME</name>
<sequence>MLQTSNSHRDSCAVIDDLINRKLSNPVGHEYLRNTTSTTNHAFQPNEPLLIHRLFALKTRPLVSSPLTSLQNISKGQRAEGDCIKLSSKFVGQRKFSTLNDKSGSKI</sequence>
<proteinExistence type="predicted"/>
<dbReference type="EMBL" id="GBYB01001985">
    <property type="protein sequence ID" value="JAG71752.1"/>
    <property type="molecule type" value="Transcribed_RNA"/>
</dbReference>